<organism evidence="2 3">
    <name type="scientific">Rhodoplanes elegans</name>
    <dbReference type="NCBI Taxonomy" id="29408"/>
    <lineage>
        <taxon>Bacteria</taxon>
        <taxon>Pseudomonadati</taxon>
        <taxon>Pseudomonadota</taxon>
        <taxon>Alphaproteobacteria</taxon>
        <taxon>Hyphomicrobiales</taxon>
        <taxon>Nitrobacteraceae</taxon>
        <taxon>Rhodoplanes</taxon>
    </lineage>
</organism>
<evidence type="ECO:0000313" key="2">
    <source>
        <dbReference type="EMBL" id="RAI40147.1"/>
    </source>
</evidence>
<dbReference type="SUPFAM" id="SSF75304">
    <property type="entry name" value="Amidase signature (AS) enzymes"/>
    <property type="match status" value="1"/>
</dbReference>
<dbReference type="InterPro" id="IPR036928">
    <property type="entry name" value="AS_sf"/>
</dbReference>
<evidence type="ECO:0000313" key="3">
    <source>
        <dbReference type="Proteomes" id="UP000248863"/>
    </source>
</evidence>
<dbReference type="InterPro" id="IPR000120">
    <property type="entry name" value="Amidase"/>
</dbReference>
<sequence>MTSSVSSVSSAAVSSAEDLARLDAVSLAAAIRTKAVSPREVVEAVIDRIERRDGPINSVCTIAREQARQAALAAEAAVMHGEPLGPLHGVPVGIKDVTQTAGIRTTFGSKLYETNIPAADAEVVRRLKAAGAIVVAKTNTPEFAAGANTFNEVFGVTRNPWDVRLSAGGSTGGGAAALAAGLFPLAEGTDFGGSLRVPASFCGVVGLRPTPGLTPLRPSALPWDSLRVSGPMARTAQDVALAMEAIAGPCAGSPISLPVTMDGLLDKVRAFSAKGLRVGYVDDVSGVGIDSGIAALCRRAARVLEEAGAVVEETVLDLADGREAFPVLRGAAVLLTHRSRMDQIDRMGKNLAGNIAYGKSLSLAQVVEAEAARARLWERTCAFFSRYDVLLTPCVPVPPFPVEQNHPTHIAGQPMKSYIDWIAPTYVLTLVGVPTASVPAGLDVNGLPVGLQVAAPRLGEATVLGVARVMQELVPTKTIAPGFAA</sequence>
<name>A0A327KP00_9BRAD</name>
<dbReference type="PANTHER" id="PTHR11895:SF76">
    <property type="entry name" value="INDOLEACETAMIDE HYDROLASE"/>
    <property type="match status" value="1"/>
</dbReference>
<dbReference type="AlphaFoldDB" id="A0A327KP00"/>
<reference evidence="2 3" key="1">
    <citation type="submission" date="2017-07" db="EMBL/GenBank/DDBJ databases">
        <title>Draft Genome Sequences of Select Purple Nonsulfur Bacteria.</title>
        <authorList>
            <person name="Lasarre B."/>
            <person name="Mckinlay J.B."/>
        </authorList>
    </citation>
    <scope>NUCLEOTIDE SEQUENCE [LARGE SCALE GENOMIC DNA]</scope>
    <source>
        <strain evidence="2 3">DSM 11907</strain>
    </source>
</reference>
<keyword evidence="3" id="KW-1185">Reference proteome</keyword>
<gene>
    <name evidence="2" type="ORF">CH338_07125</name>
</gene>
<dbReference type="OrthoDB" id="8438154at2"/>
<dbReference type="Proteomes" id="UP000248863">
    <property type="component" value="Unassembled WGS sequence"/>
</dbReference>
<evidence type="ECO:0000259" key="1">
    <source>
        <dbReference type="Pfam" id="PF01425"/>
    </source>
</evidence>
<dbReference type="Pfam" id="PF01425">
    <property type="entry name" value="Amidase"/>
    <property type="match status" value="1"/>
</dbReference>
<dbReference type="InterPro" id="IPR023631">
    <property type="entry name" value="Amidase_dom"/>
</dbReference>
<dbReference type="GO" id="GO:0003824">
    <property type="term" value="F:catalytic activity"/>
    <property type="evidence" value="ECO:0007669"/>
    <property type="project" value="InterPro"/>
</dbReference>
<dbReference type="Gene3D" id="3.90.1300.10">
    <property type="entry name" value="Amidase signature (AS) domain"/>
    <property type="match status" value="1"/>
</dbReference>
<feature type="domain" description="Amidase" evidence="1">
    <location>
        <begin position="40"/>
        <end position="464"/>
    </location>
</feature>
<dbReference type="RefSeq" id="WP_111356440.1">
    <property type="nucleotide sequence ID" value="NZ_NHSK01000054.1"/>
</dbReference>
<proteinExistence type="predicted"/>
<comment type="caution">
    <text evidence="2">The sequence shown here is derived from an EMBL/GenBank/DDBJ whole genome shotgun (WGS) entry which is preliminary data.</text>
</comment>
<dbReference type="PANTHER" id="PTHR11895">
    <property type="entry name" value="TRANSAMIDASE"/>
    <property type="match status" value="1"/>
</dbReference>
<dbReference type="EMBL" id="NPEU01000049">
    <property type="protein sequence ID" value="RAI40147.1"/>
    <property type="molecule type" value="Genomic_DNA"/>
</dbReference>
<protein>
    <recommendedName>
        <fullName evidence="1">Amidase domain-containing protein</fullName>
    </recommendedName>
</protein>
<accession>A0A327KP00</accession>